<dbReference type="Proteomes" id="UP000007347">
    <property type="component" value="Chromosome"/>
</dbReference>
<dbReference type="AlphaFoldDB" id="K0NEA5"/>
<dbReference type="STRING" id="651182.TOL2_C10250"/>
<protein>
    <submittedName>
        <fullName evidence="2">Uncharacterized protein</fullName>
    </submittedName>
</protein>
<gene>
    <name evidence="2" type="ordered locus">TOL2_C10250</name>
</gene>
<evidence type="ECO:0000256" key="1">
    <source>
        <dbReference type="SAM" id="MobiDB-lite"/>
    </source>
</evidence>
<sequence length="104" mass="11277">MNINSLQGSAAYTNTLNAAPPVDNTKPEDQNTELDRTNPNKKETGASSKAFEVSLTQEAQKKMATETIPADTTQAQTAPQPLENKQGQNMAQAYERSRIVNIVA</sequence>
<accession>K0NEA5</accession>
<dbReference type="RefSeq" id="WP_014956537.1">
    <property type="nucleotide sequence ID" value="NC_018645.1"/>
</dbReference>
<feature type="compositionally biased region" description="Polar residues" evidence="1">
    <location>
        <begin position="1"/>
        <end position="17"/>
    </location>
</feature>
<name>K0NEA5_DESTT</name>
<dbReference type="KEGG" id="dto:TOL2_C10250"/>
<reference evidence="2 3" key="1">
    <citation type="journal article" date="2013" name="Environ. Microbiol.">
        <title>Complete genome, catabolic sub-proteomes and key-metabolites of Desulfobacula toluolica Tol2, a marine, aromatic compound-degrading, sulfate-reducing bacterium.</title>
        <authorList>
            <person name="Wohlbrand L."/>
            <person name="Jacob J.H."/>
            <person name="Kube M."/>
            <person name="Mussmann M."/>
            <person name="Jarling R."/>
            <person name="Beck A."/>
            <person name="Amann R."/>
            <person name="Wilkes H."/>
            <person name="Reinhardt R."/>
            <person name="Rabus R."/>
        </authorList>
    </citation>
    <scope>NUCLEOTIDE SEQUENCE [LARGE SCALE GENOMIC DNA]</scope>
    <source>
        <strain evidence="3">DSM 7467 / Tol2</strain>
    </source>
</reference>
<proteinExistence type="predicted"/>
<dbReference type="HOGENOM" id="CLU_2245636_0_0_7"/>
<dbReference type="EMBL" id="FO203503">
    <property type="protein sequence ID" value="CCK79190.1"/>
    <property type="molecule type" value="Genomic_DNA"/>
</dbReference>
<evidence type="ECO:0000313" key="3">
    <source>
        <dbReference type="Proteomes" id="UP000007347"/>
    </source>
</evidence>
<organism evidence="2 3">
    <name type="scientific">Desulfobacula toluolica (strain DSM 7467 / Tol2)</name>
    <dbReference type="NCBI Taxonomy" id="651182"/>
    <lineage>
        <taxon>Bacteria</taxon>
        <taxon>Pseudomonadati</taxon>
        <taxon>Thermodesulfobacteriota</taxon>
        <taxon>Desulfobacteria</taxon>
        <taxon>Desulfobacterales</taxon>
        <taxon>Desulfobacteraceae</taxon>
        <taxon>Desulfobacula</taxon>
    </lineage>
</organism>
<feature type="region of interest" description="Disordered" evidence="1">
    <location>
        <begin position="1"/>
        <end position="96"/>
    </location>
</feature>
<feature type="compositionally biased region" description="Polar residues" evidence="1">
    <location>
        <begin position="70"/>
        <end position="91"/>
    </location>
</feature>
<feature type="compositionally biased region" description="Basic and acidic residues" evidence="1">
    <location>
        <begin position="25"/>
        <end position="44"/>
    </location>
</feature>
<keyword evidence="3" id="KW-1185">Reference proteome</keyword>
<evidence type="ECO:0000313" key="2">
    <source>
        <dbReference type="EMBL" id="CCK79190.1"/>
    </source>
</evidence>